<dbReference type="GO" id="GO:0003677">
    <property type="term" value="F:DNA binding"/>
    <property type="evidence" value="ECO:0007669"/>
    <property type="project" value="UniProtKB-KW"/>
</dbReference>
<evidence type="ECO:0000313" key="1">
    <source>
        <dbReference type="EMBL" id="SCF12302.1"/>
    </source>
</evidence>
<organism evidence="1 2">
    <name type="scientific">Micromonospora coriariae</name>
    <dbReference type="NCBI Taxonomy" id="285665"/>
    <lineage>
        <taxon>Bacteria</taxon>
        <taxon>Bacillati</taxon>
        <taxon>Actinomycetota</taxon>
        <taxon>Actinomycetes</taxon>
        <taxon>Micromonosporales</taxon>
        <taxon>Micromonosporaceae</taxon>
        <taxon>Micromonospora</taxon>
    </lineage>
</organism>
<gene>
    <name evidence="1" type="ORF">GA0070607_5810</name>
</gene>
<evidence type="ECO:0000313" key="2">
    <source>
        <dbReference type="Proteomes" id="UP000198243"/>
    </source>
</evidence>
<protein>
    <submittedName>
        <fullName evidence="1">DNA-binding ferritin-like protein (Dps family)</fullName>
    </submittedName>
</protein>
<dbReference type="Pfam" id="PF06304">
    <property type="entry name" value="DUF1048"/>
    <property type="match status" value="1"/>
</dbReference>
<dbReference type="AlphaFoldDB" id="A0A1C4XV68"/>
<keyword evidence="2" id="KW-1185">Reference proteome</keyword>
<dbReference type="EMBL" id="LT607412">
    <property type="protein sequence ID" value="SCF12302.1"/>
    <property type="molecule type" value="Genomic_DNA"/>
</dbReference>
<dbReference type="RefSeq" id="WP_089020976.1">
    <property type="nucleotide sequence ID" value="NZ_LT607412.1"/>
</dbReference>
<dbReference type="OrthoDB" id="1711122at2"/>
<sequence length="118" mass="12809">MSFWDTITGSDLTREWQAFEARAEALPADHKAAWQQIKSCLHPYAGFTGRNLTPVLDAALGLLEEAAADGQGAHEVLGDDIPGFCAALAGGEGARTYRDRWREQLNRNVARKLGRVGG</sequence>
<proteinExistence type="predicted"/>
<accession>A0A1C4XV68</accession>
<dbReference type="Gene3D" id="1.10.1900.10">
    <property type="entry name" value="c-terminal domain of poly(a) binding protein"/>
    <property type="match status" value="1"/>
</dbReference>
<name>A0A1C4XV68_9ACTN</name>
<dbReference type="InterPro" id="IPR008316">
    <property type="entry name" value="UCP029876"/>
</dbReference>
<dbReference type="Proteomes" id="UP000198243">
    <property type="component" value="Chromosome I"/>
</dbReference>
<reference evidence="2" key="1">
    <citation type="submission" date="2016-06" db="EMBL/GenBank/DDBJ databases">
        <authorList>
            <person name="Varghese N."/>
            <person name="Submissions Spin"/>
        </authorList>
    </citation>
    <scope>NUCLEOTIDE SEQUENCE [LARGE SCALE GENOMIC DNA]</scope>
    <source>
        <strain evidence="2">DSM 44875</strain>
    </source>
</reference>
<keyword evidence="1" id="KW-0238">DNA-binding</keyword>
<dbReference type="SUPFAM" id="SSF158560">
    <property type="entry name" value="BH3980-like"/>
    <property type="match status" value="1"/>
</dbReference>